<feature type="compositionally biased region" description="Low complexity" evidence="9">
    <location>
        <begin position="64"/>
        <end position="77"/>
    </location>
</feature>
<evidence type="ECO:0000256" key="4">
    <source>
        <dbReference type="ARBA" id="ARBA00022833"/>
    </source>
</evidence>
<evidence type="ECO:0000313" key="11">
    <source>
        <dbReference type="Proteomes" id="UP001434883"/>
    </source>
</evidence>
<keyword evidence="11" id="KW-1185">Reference proteome</keyword>
<protein>
    <recommendedName>
        <fullName evidence="12">Zinc finger protein 395b</fullName>
    </recommendedName>
</protein>
<dbReference type="EMBL" id="JAHRIN010002983">
    <property type="protein sequence ID" value="MEQ2192613.1"/>
    <property type="molecule type" value="Genomic_DNA"/>
</dbReference>
<keyword evidence="6" id="KW-0238">DNA-binding</keyword>
<evidence type="ECO:0000256" key="5">
    <source>
        <dbReference type="ARBA" id="ARBA00023015"/>
    </source>
</evidence>
<sequence length="192" mass="21517">SSLRSREEDFYYTKICCETIEASSAPSPAQQSPSQPSSALLSWASCGSPPGSELQIPVTHRPRSNSSSLPGPSRSCPLSQSAPSSFWQIHTEHLYQVGAAVLPQYLQGERFPLHIALHVQPLFSLYLWSPEARAVRVGPPLPRYLPTATLRWVFCLKGRGEAKKCRKVYGVERKDQWCTACRWKKACQRFPD</sequence>
<evidence type="ECO:0008006" key="12">
    <source>
        <dbReference type="Google" id="ProtNLM"/>
    </source>
</evidence>
<feature type="region of interest" description="Disordered" evidence="9">
    <location>
        <begin position="24"/>
        <end position="77"/>
    </location>
</feature>
<keyword evidence="3" id="KW-0863">Zinc-finger</keyword>
<keyword evidence="4" id="KW-0862">Zinc</keyword>
<dbReference type="Proteomes" id="UP001434883">
    <property type="component" value="Unassembled WGS sequence"/>
</dbReference>
<reference evidence="10 11" key="1">
    <citation type="submission" date="2021-06" db="EMBL/GenBank/DDBJ databases">
        <authorList>
            <person name="Palmer J.M."/>
        </authorList>
    </citation>
    <scope>NUCLEOTIDE SEQUENCE [LARGE SCALE GENOMIC DNA]</scope>
    <source>
        <strain evidence="10 11">XC_2019</strain>
        <tissue evidence="10">Muscle</tissue>
    </source>
</reference>
<evidence type="ECO:0000256" key="2">
    <source>
        <dbReference type="ARBA" id="ARBA00022723"/>
    </source>
</evidence>
<evidence type="ECO:0000256" key="7">
    <source>
        <dbReference type="ARBA" id="ARBA00023163"/>
    </source>
</evidence>
<name>A0ABV0QAW7_9TELE</name>
<keyword evidence="7" id="KW-0804">Transcription</keyword>
<organism evidence="10 11">
    <name type="scientific">Xenoophorus captivus</name>
    <dbReference type="NCBI Taxonomy" id="1517983"/>
    <lineage>
        <taxon>Eukaryota</taxon>
        <taxon>Metazoa</taxon>
        <taxon>Chordata</taxon>
        <taxon>Craniata</taxon>
        <taxon>Vertebrata</taxon>
        <taxon>Euteleostomi</taxon>
        <taxon>Actinopterygii</taxon>
        <taxon>Neopterygii</taxon>
        <taxon>Teleostei</taxon>
        <taxon>Neoteleostei</taxon>
        <taxon>Acanthomorphata</taxon>
        <taxon>Ovalentaria</taxon>
        <taxon>Atherinomorphae</taxon>
        <taxon>Cyprinodontiformes</taxon>
        <taxon>Goodeidae</taxon>
        <taxon>Xenoophorus</taxon>
    </lineage>
</organism>
<dbReference type="InterPro" id="IPR052253">
    <property type="entry name" value="CR1/CR2-DNA-binding_regulator"/>
</dbReference>
<dbReference type="PANTHER" id="PTHR13006:SF10">
    <property type="entry name" value="ZINC FINGER PROTEIN 395"/>
    <property type="match status" value="1"/>
</dbReference>
<accession>A0ABV0QAW7</accession>
<feature type="non-terminal residue" evidence="10">
    <location>
        <position position="1"/>
    </location>
</feature>
<evidence type="ECO:0000256" key="6">
    <source>
        <dbReference type="ARBA" id="ARBA00023125"/>
    </source>
</evidence>
<comment type="subcellular location">
    <subcellularLocation>
        <location evidence="1">Nucleus</location>
    </subcellularLocation>
</comment>
<comment type="caution">
    <text evidence="10">The sequence shown here is derived from an EMBL/GenBank/DDBJ whole genome shotgun (WGS) entry which is preliminary data.</text>
</comment>
<evidence type="ECO:0000256" key="9">
    <source>
        <dbReference type="SAM" id="MobiDB-lite"/>
    </source>
</evidence>
<evidence type="ECO:0000256" key="1">
    <source>
        <dbReference type="ARBA" id="ARBA00004123"/>
    </source>
</evidence>
<dbReference type="SMART" id="SM01366">
    <property type="entry name" value="c-clamp"/>
    <property type="match status" value="1"/>
</dbReference>
<evidence type="ECO:0000256" key="8">
    <source>
        <dbReference type="ARBA" id="ARBA00023242"/>
    </source>
</evidence>
<keyword evidence="2" id="KW-0479">Metal-binding</keyword>
<dbReference type="PANTHER" id="PTHR13006">
    <property type="entry name" value="PAPILLOMAVIRUS REGULATORY FACTOR PRF-1"/>
    <property type="match status" value="1"/>
</dbReference>
<keyword evidence="8" id="KW-0539">Nucleus</keyword>
<feature type="compositionally biased region" description="Low complexity" evidence="9">
    <location>
        <begin position="24"/>
        <end position="42"/>
    </location>
</feature>
<evidence type="ECO:0000256" key="3">
    <source>
        <dbReference type="ARBA" id="ARBA00022771"/>
    </source>
</evidence>
<proteinExistence type="predicted"/>
<evidence type="ECO:0000313" key="10">
    <source>
        <dbReference type="EMBL" id="MEQ2192613.1"/>
    </source>
</evidence>
<gene>
    <name evidence="10" type="ORF">XENOCAPTIV_014392</name>
</gene>
<keyword evidence="5" id="KW-0805">Transcription regulation</keyword>